<dbReference type="Pfam" id="PF13561">
    <property type="entry name" value="adh_short_C2"/>
    <property type="match status" value="1"/>
</dbReference>
<protein>
    <submittedName>
        <fullName evidence="5">Uncharacterized protein</fullName>
    </submittedName>
</protein>
<sequence length="311" mass="32396">MADRLSQVAGHLSNTYSRGLLAGEVAIITGSGQGIGRSCAILFAKEGAKVVVSDLDVKKAEAVVEEIKAAGGDAIAVGGDVSADDFPQRILEATIKKYGKLNHIVNNAGFTFDRMFHTTPDDAFDIIMKVHVRAPFRLIRAAAPYMRIKVCVISLPLVVNLLMFHHMEGNTENRSVTNVSSTSGLHGNIGQANYAAAKAAVLSLTKTLCKEWGAFGVRANTVAFGHITTRLTLAKEDGATIEIDGKKVTLGIPGAQSAKAPAGPAASAFPHIPLARAGTPDDAAGSVLFLASPLASFVSGHTLEVTGGQGI</sequence>
<organism evidence="5 6">
    <name type="scientific">Antrodiella citrinella</name>
    <dbReference type="NCBI Taxonomy" id="2447956"/>
    <lineage>
        <taxon>Eukaryota</taxon>
        <taxon>Fungi</taxon>
        <taxon>Dikarya</taxon>
        <taxon>Basidiomycota</taxon>
        <taxon>Agaricomycotina</taxon>
        <taxon>Agaricomycetes</taxon>
        <taxon>Polyporales</taxon>
        <taxon>Steccherinaceae</taxon>
        <taxon>Antrodiella</taxon>
    </lineage>
</organism>
<comment type="similarity">
    <text evidence="1 4">Belongs to the short-chain dehydrogenases/reductases (SDR) family.</text>
</comment>
<dbReference type="AlphaFoldDB" id="A0A4S4N0S0"/>
<dbReference type="InterPro" id="IPR020904">
    <property type="entry name" value="Sc_DH/Rdtase_CS"/>
</dbReference>
<dbReference type="GO" id="GO:0016616">
    <property type="term" value="F:oxidoreductase activity, acting on the CH-OH group of donors, NAD or NADP as acceptor"/>
    <property type="evidence" value="ECO:0007669"/>
    <property type="project" value="TreeGrafter"/>
</dbReference>
<keyword evidence="6" id="KW-1185">Reference proteome</keyword>
<dbReference type="PROSITE" id="PS00061">
    <property type="entry name" value="ADH_SHORT"/>
    <property type="match status" value="1"/>
</dbReference>
<dbReference type="PANTHER" id="PTHR42760">
    <property type="entry name" value="SHORT-CHAIN DEHYDROGENASES/REDUCTASES FAMILY MEMBER"/>
    <property type="match status" value="1"/>
</dbReference>
<dbReference type="InterPro" id="IPR002347">
    <property type="entry name" value="SDR_fam"/>
</dbReference>
<keyword evidence="3" id="KW-0560">Oxidoreductase</keyword>
<name>A0A4S4N0S0_9APHY</name>
<reference evidence="5 6" key="1">
    <citation type="submission" date="2019-02" db="EMBL/GenBank/DDBJ databases">
        <title>Genome sequencing of the rare red list fungi Antrodiella citrinella (Flaviporus citrinellus).</title>
        <authorList>
            <person name="Buettner E."/>
            <person name="Kellner H."/>
        </authorList>
    </citation>
    <scope>NUCLEOTIDE SEQUENCE [LARGE SCALE GENOMIC DNA]</scope>
    <source>
        <strain evidence="5 6">DSM 108506</strain>
    </source>
</reference>
<proteinExistence type="inferred from homology"/>
<dbReference type="EMBL" id="SGPM01000043">
    <property type="protein sequence ID" value="THH31577.1"/>
    <property type="molecule type" value="Genomic_DNA"/>
</dbReference>
<dbReference type="Proteomes" id="UP000308730">
    <property type="component" value="Unassembled WGS sequence"/>
</dbReference>
<comment type="caution">
    <text evidence="5">The sequence shown here is derived from an EMBL/GenBank/DDBJ whole genome shotgun (WGS) entry which is preliminary data.</text>
</comment>
<dbReference type="OrthoDB" id="1393670at2759"/>
<evidence type="ECO:0000256" key="1">
    <source>
        <dbReference type="ARBA" id="ARBA00006484"/>
    </source>
</evidence>
<dbReference type="InterPro" id="IPR036291">
    <property type="entry name" value="NAD(P)-bd_dom_sf"/>
</dbReference>
<evidence type="ECO:0000313" key="6">
    <source>
        <dbReference type="Proteomes" id="UP000308730"/>
    </source>
</evidence>
<gene>
    <name evidence="5" type="ORF">EUX98_g2609</name>
</gene>
<dbReference type="Gene3D" id="3.40.50.720">
    <property type="entry name" value="NAD(P)-binding Rossmann-like Domain"/>
    <property type="match status" value="1"/>
</dbReference>
<dbReference type="GO" id="GO:0006633">
    <property type="term" value="P:fatty acid biosynthetic process"/>
    <property type="evidence" value="ECO:0007669"/>
    <property type="project" value="TreeGrafter"/>
</dbReference>
<dbReference type="SUPFAM" id="SSF51735">
    <property type="entry name" value="NAD(P)-binding Rossmann-fold domains"/>
    <property type="match status" value="1"/>
</dbReference>
<keyword evidence="2" id="KW-0521">NADP</keyword>
<accession>A0A4S4N0S0</accession>
<dbReference type="PANTHER" id="PTHR42760:SF133">
    <property type="entry name" value="3-OXOACYL-[ACYL-CARRIER-PROTEIN] REDUCTASE"/>
    <property type="match status" value="1"/>
</dbReference>
<dbReference type="GO" id="GO:0048038">
    <property type="term" value="F:quinone binding"/>
    <property type="evidence" value="ECO:0007669"/>
    <property type="project" value="TreeGrafter"/>
</dbReference>
<evidence type="ECO:0000256" key="2">
    <source>
        <dbReference type="ARBA" id="ARBA00022857"/>
    </source>
</evidence>
<evidence type="ECO:0000313" key="5">
    <source>
        <dbReference type="EMBL" id="THH31577.1"/>
    </source>
</evidence>
<dbReference type="PRINTS" id="PR00081">
    <property type="entry name" value="GDHRDH"/>
</dbReference>
<evidence type="ECO:0000256" key="3">
    <source>
        <dbReference type="ARBA" id="ARBA00023002"/>
    </source>
</evidence>
<evidence type="ECO:0000256" key="4">
    <source>
        <dbReference type="RuleBase" id="RU000363"/>
    </source>
</evidence>
<dbReference type="Pfam" id="PF00106">
    <property type="entry name" value="adh_short"/>
    <property type="match status" value="1"/>
</dbReference>
<dbReference type="PRINTS" id="PR00080">
    <property type="entry name" value="SDRFAMILY"/>
</dbReference>